<name>A0ABU0JWR9_9BACL</name>
<dbReference type="Proteomes" id="UP001226720">
    <property type="component" value="Unassembled WGS sequence"/>
</dbReference>
<dbReference type="GeneID" id="301326323"/>
<dbReference type="EMBL" id="JAUSWM010000001">
    <property type="protein sequence ID" value="MDQ0481536.1"/>
    <property type="molecule type" value="Genomic_DNA"/>
</dbReference>
<evidence type="ECO:0000313" key="2">
    <source>
        <dbReference type="Proteomes" id="UP001226720"/>
    </source>
</evidence>
<evidence type="ECO:0008006" key="3">
    <source>
        <dbReference type="Google" id="ProtNLM"/>
    </source>
</evidence>
<reference evidence="1" key="1">
    <citation type="submission" date="2023-07" db="EMBL/GenBank/DDBJ databases">
        <title>Genomic Encyclopedia of Type Strains, Phase IV (KMG-IV): sequencing the most valuable type-strain genomes for metagenomic binning, comparative biology and taxonomic classification.</title>
        <authorList>
            <person name="Goeker M."/>
        </authorList>
    </citation>
    <scope>NUCLEOTIDE SEQUENCE [LARGE SCALE GENOMIC DNA]</scope>
    <source>
        <strain evidence="1">JSM 076093</strain>
    </source>
</reference>
<sequence>MLAQTIAKELEDYLDKLEIIDFKISWSKSDIEINLNKSFHHQRGRAYYLLISDDENSIILTTLFLPQSLHGQKIGMNLLKITYWTARYSGCDKMVVYQMTNWFYNYLRGKGARPISEDAVQILDSTKI</sequence>
<accession>A0ABU0JWR9</accession>
<organism evidence="1 2">
    <name type="scientific">Guptibacillus hwajinpoensis</name>
    <dbReference type="NCBI Taxonomy" id="208199"/>
    <lineage>
        <taxon>Bacteria</taxon>
        <taxon>Bacillati</taxon>
        <taxon>Bacillota</taxon>
        <taxon>Bacilli</taxon>
        <taxon>Bacillales</taxon>
        <taxon>Guptibacillaceae</taxon>
        <taxon>Guptibacillus</taxon>
    </lineage>
</organism>
<protein>
    <recommendedName>
        <fullName evidence="3">N-acetyltransferase domain-containing protein</fullName>
    </recommendedName>
</protein>
<evidence type="ECO:0000313" key="1">
    <source>
        <dbReference type="EMBL" id="MDQ0481536.1"/>
    </source>
</evidence>
<gene>
    <name evidence="1" type="ORF">QO000_000489</name>
</gene>
<keyword evidence="2" id="KW-1185">Reference proteome</keyword>
<comment type="caution">
    <text evidence="1">The sequence shown here is derived from an EMBL/GenBank/DDBJ whole genome shotgun (WGS) entry which is preliminary data.</text>
</comment>
<proteinExistence type="predicted"/>
<dbReference type="RefSeq" id="WP_301550956.1">
    <property type="nucleotide sequence ID" value="NZ_JAQRMZ010000002.1"/>
</dbReference>